<keyword evidence="1" id="KW-0175">Coiled coil</keyword>
<protein>
    <submittedName>
        <fullName evidence="3">Uncharacterized protein</fullName>
    </submittedName>
</protein>
<evidence type="ECO:0000256" key="2">
    <source>
        <dbReference type="SAM" id="MobiDB-lite"/>
    </source>
</evidence>
<organism evidence="3 4">
    <name type="scientific">Dimargaris cristalligena</name>
    <dbReference type="NCBI Taxonomy" id="215637"/>
    <lineage>
        <taxon>Eukaryota</taxon>
        <taxon>Fungi</taxon>
        <taxon>Fungi incertae sedis</taxon>
        <taxon>Zoopagomycota</taxon>
        <taxon>Kickxellomycotina</taxon>
        <taxon>Dimargaritomycetes</taxon>
        <taxon>Dimargaritales</taxon>
        <taxon>Dimargaritaceae</taxon>
        <taxon>Dimargaris</taxon>
    </lineage>
</organism>
<gene>
    <name evidence="3" type="ORF">BJ085DRAFT_31015</name>
</gene>
<dbReference type="EMBL" id="ML002230">
    <property type="protein sequence ID" value="RKP40004.1"/>
    <property type="molecule type" value="Genomic_DNA"/>
</dbReference>
<feature type="coiled-coil region" evidence="1">
    <location>
        <begin position="96"/>
        <end position="123"/>
    </location>
</feature>
<evidence type="ECO:0000256" key="1">
    <source>
        <dbReference type="SAM" id="Coils"/>
    </source>
</evidence>
<dbReference type="OrthoDB" id="5596823at2759"/>
<name>A0A4Q0A1S2_9FUNG</name>
<evidence type="ECO:0000313" key="3">
    <source>
        <dbReference type="EMBL" id="RKP40004.1"/>
    </source>
</evidence>
<sequence>MSTPIPLLRQLRWSALHQRLVAPPMPAFRRGFRTTHRVTAAEPPAAFEAEIYKPWYLRKFTAPVYQIYIRHFIILTLLSSLAINTIWKRMAFDEYLESAADEKATLLSKIAALQRRIDGVAEETADASTSPKSQTAPLTNASYFI</sequence>
<reference evidence="4" key="1">
    <citation type="journal article" date="2018" name="Nat. Microbiol.">
        <title>Leveraging single-cell genomics to expand the fungal tree of life.</title>
        <authorList>
            <person name="Ahrendt S.R."/>
            <person name="Quandt C.A."/>
            <person name="Ciobanu D."/>
            <person name="Clum A."/>
            <person name="Salamov A."/>
            <person name="Andreopoulos B."/>
            <person name="Cheng J.F."/>
            <person name="Woyke T."/>
            <person name="Pelin A."/>
            <person name="Henrissat B."/>
            <person name="Reynolds N.K."/>
            <person name="Benny G.L."/>
            <person name="Smith M.E."/>
            <person name="James T.Y."/>
            <person name="Grigoriev I.V."/>
        </authorList>
    </citation>
    <scope>NUCLEOTIDE SEQUENCE [LARGE SCALE GENOMIC DNA]</scope>
    <source>
        <strain evidence="4">RSA 468</strain>
    </source>
</reference>
<feature type="region of interest" description="Disordered" evidence="2">
    <location>
        <begin position="123"/>
        <end position="145"/>
    </location>
</feature>
<evidence type="ECO:0000313" key="4">
    <source>
        <dbReference type="Proteomes" id="UP000268162"/>
    </source>
</evidence>
<feature type="compositionally biased region" description="Polar residues" evidence="2">
    <location>
        <begin position="126"/>
        <end position="145"/>
    </location>
</feature>
<proteinExistence type="predicted"/>
<keyword evidence="4" id="KW-1185">Reference proteome</keyword>
<dbReference type="AlphaFoldDB" id="A0A4Q0A1S2"/>
<accession>A0A4Q0A1S2</accession>
<dbReference type="Proteomes" id="UP000268162">
    <property type="component" value="Unassembled WGS sequence"/>
</dbReference>